<proteinExistence type="predicted"/>
<evidence type="ECO:0000313" key="2">
    <source>
        <dbReference type="Proteomes" id="UP000712080"/>
    </source>
</evidence>
<dbReference type="Proteomes" id="UP000712080">
    <property type="component" value="Unassembled WGS sequence"/>
</dbReference>
<sequence>MKGLKNNEELQLAIMELTVKRNRERDALIQQWNEVKVEFTPANLLKDGVKDAFSNSDIKSGLLKSLLSLGAGFLTRNLIMGSTPGLVGKVVGTLAQTGATSLAYKSTDKLKEKGAPILSKFLKKLKIGE</sequence>
<keyword evidence="2" id="KW-1185">Reference proteome</keyword>
<reference evidence="1" key="1">
    <citation type="submission" date="2020-02" db="EMBL/GenBank/DDBJ databases">
        <title>Flavobacterium sp. genome.</title>
        <authorList>
            <person name="Jung H.S."/>
            <person name="Baek J.H."/>
            <person name="Jeon C.O."/>
        </authorList>
    </citation>
    <scope>NUCLEOTIDE SEQUENCE</scope>
    <source>
        <strain evidence="1">SE-s28</strain>
    </source>
</reference>
<dbReference type="RefSeq" id="WP_169528025.1">
    <property type="nucleotide sequence ID" value="NZ_JAAMPU010000107.1"/>
</dbReference>
<dbReference type="AlphaFoldDB" id="A0A972JGC9"/>
<dbReference type="EMBL" id="JAAMPU010000107">
    <property type="protein sequence ID" value="NMH28919.1"/>
    <property type="molecule type" value="Genomic_DNA"/>
</dbReference>
<comment type="caution">
    <text evidence="1">The sequence shown here is derived from an EMBL/GenBank/DDBJ whole genome shotgun (WGS) entry which is preliminary data.</text>
</comment>
<gene>
    <name evidence="1" type="ORF">G6047_12820</name>
</gene>
<protein>
    <submittedName>
        <fullName evidence="1">Uncharacterized protein</fullName>
    </submittedName>
</protein>
<organism evidence="1 2">
    <name type="scientific">Flavobacterium silvaticum</name>
    <dbReference type="NCBI Taxonomy" id="1852020"/>
    <lineage>
        <taxon>Bacteria</taxon>
        <taxon>Pseudomonadati</taxon>
        <taxon>Bacteroidota</taxon>
        <taxon>Flavobacteriia</taxon>
        <taxon>Flavobacteriales</taxon>
        <taxon>Flavobacteriaceae</taxon>
        <taxon>Flavobacterium</taxon>
    </lineage>
</organism>
<name>A0A972JGC9_9FLAO</name>
<accession>A0A972JGC9</accession>
<evidence type="ECO:0000313" key="1">
    <source>
        <dbReference type="EMBL" id="NMH28919.1"/>
    </source>
</evidence>